<evidence type="ECO:0000313" key="3">
    <source>
        <dbReference type="Proteomes" id="UP001152321"/>
    </source>
</evidence>
<name>A0ABT6DLM3_9BACT</name>
<gene>
    <name evidence="2" type="ORF">NWE73_15490</name>
</gene>
<organism evidence="2 3">
    <name type="scientific">Bdellovibrio svalbardensis</name>
    <dbReference type="NCBI Taxonomy" id="2972972"/>
    <lineage>
        <taxon>Bacteria</taxon>
        <taxon>Pseudomonadati</taxon>
        <taxon>Bdellovibrionota</taxon>
        <taxon>Bdellovibrionia</taxon>
        <taxon>Bdellovibrionales</taxon>
        <taxon>Pseudobdellovibrionaceae</taxon>
        <taxon>Bdellovibrio</taxon>
    </lineage>
</organism>
<comment type="caution">
    <text evidence="2">The sequence shown here is derived from an EMBL/GenBank/DDBJ whole genome shotgun (WGS) entry which is preliminary data.</text>
</comment>
<dbReference type="EMBL" id="JANRMI010000004">
    <property type="protein sequence ID" value="MDG0817784.1"/>
    <property type="molecule type" value="Genomic_DNA"/>
</dbReference>
<dbReference type="RefSeq" id="WP_277579255.1">
    <property type="nucleotide sequence ID" value="NZ_JANRMI010000004.1"/>
</dbReference>
<evidence type="ECO:0000313" key="2">
    <source>
        <dbReference type="EMBL" id="MDG0817784.1"/>
    </source>
</evidence>
<dbReference type="Proteomes" id="UP001152321">
    <property type="component" value="Unassembled WGS sequence"/>
</dbReference>
<accession>A0ABT6DLM3</accession>
<evidence type="ECO:0000259" key="1">
    <source>
        <dbReference type="Pfam" id="PF18810"/>
    </source>
</evidence>
<dbReference type="InterPro" id="IPR041110">
    <property type="entry name" value="PBECR2"/>
</dbReference>
<dbReference type="Pfam" id="PF18810">
    <property type="entry name" value="PBECR2"/>
    <property type="match status" value="1"/>
</dbReference>
<keyword evidence="3" id="KW-1185">Reference proteome</keyword>
<feature type="domain" description="Phage-Barnase-EndoU-ColicinE5/D-RelE like nuclease 2" evidence="1">
    <location>
        <begin position="82"/>
        <end position="177"/>
    </location>
</feature>
<protein>
    <submittedName>
        <fullName evidence="2">PBECR2 nuclease fold domain-containing protein</fullName>
    </submittedName>
</protein>
<proteinExistence type="predicted"/>
<sequence length="314" mass="35572">MAKTKAKAVTKGKAPVKTTVKATGKVPGKVTVKAPAKKKAASVVDKEFILVDEAAGLIFENEQDLQGYFAPAIQKLEAEYQALRSEDDFTDEEQIEREHFLDACLDDPDEVWMDDKTVEDYPIFIYIKEIEEGDIAFKYVAIAYVSSEEEYPTFVFIHFPTKDSRVWQNYQRGEMAFDRDYEEASVGGVEGDALLEGDPLAIGLYQAMIKVRSDKDIPQDKFQDFAALREETIESADEIWRKNDLDGNVLVCFIKEFPDHEVKDLTYIAVTQEDEDSNVHSLLFSFPTTDSALADRYRQGENLQADEVSQESSH</sequence>
<reference evidence="2" key="1">
    <citation type="submission" date="2022-08" db="EMBL/GenBank/DDBJ databases">
        <title>Novel Bdellovibrio Species Isolated from Svalbard: Designation Bdellovibrio svalbardensis.</title>
        <authorList>
            <person name="Mitchell R.J."/>
            <person name="Choi S.Y."/>
        </authorList>
    </citation>
    <scope>NUCLEOTIDE SEQUENCE</scope>
    <source>
        <strain evidence="2">PAP01</strain>
    </source>
</reference>